<dbReference type="GO" id="GO:0008324">
    <property type="term" value="F:monoatomic cation transmembrane transporter activity"/>
    <property type="evidence" value="ECO:0007669"/>
    <property type="project" value="InterPro"/>
</dbReference>
<dbReference type="InterPro" id="IPR036291">
    <property type="entry name" value="NAD(P)-bd_dom_sf"/>
</dbReference>
<dbReference type="PROSITE" id="PS51202">
    <property type="entry name" value="RCK_C"/>
    <property type="match status" value="1"/>
</dbReference>
<organism evidence="5 6">
    <name type="scientific">Polystyrenella longa</name>
    <dbReference type="NCBI Taxonomy" id="2528007"/>
    <lineage>
        <taxon>Bacteria</taxon>
        <taxon>Pseudomonadati</taxon>
        <taxon>Planctomycetota</taxon>
        <taxon>Planctomycetia</taxon>
        <taxon>Planctomycetales</taxon>
        <taxon>Planctomycetaceae</taxon>
        <taxon>Polystyrenella</taxon>
    </lineage>
</organism>
<dbReference type="InterPro" id="IPR006037">
    <property type="entry name" value="RCK_C"/>
</dbReference>
<dbReference type="GO" id="GO:0005886">
    <property type="term" value="C:plasma membrane"/>
    <property type="evidence" value="ECO:0007669"/>
    <property type="project" value="UniProtKB-SubCell"/>
</dbReference>
<dbReference type="EMBL" id="CP036281">
    <property type="protein sequence ID" value="QDU78834.1"/>
    <property type="molecule type" value="Genomic_DNA"/>
</dbReference>
<keyword evidence="6" id="KW-1185">Reference proteome</keyword>
<dbReference type="Pfam" id="PF07885">
    <property type="entry name" value="Ion_trans_2"/>
    <property type="match status" value="1"/>
</dbReference>
<name>A0A518CI33_9PLAN</name>
<keyword evidence="5" id="KW-0813">Transport</keyword>
<dbReference type="PANTHER" id="PTHR43833">
    <property type="entry name" value="POTASSIUM CHANNEL PROTEIN 2-RELATED-RELATED"/>
    <property type="match status" value="1"/>
</dbReference>
<dbReference type="Gene3D" id="3.40.50.720">
    <property type="entry name" value="NAD(P)-binding Rossmann-like Domain"/>
    <property type="match status" value="1"/>
</dbReference>
<dbReference type="Proteomes" id="UP000317178">
    <property type="component" value="Chromosome"/>
</dbReference>
<dbReference type="PROSITE" id="PS51201">
    <property type="entry name" value="RCK_N"/>
    <property type="match status" value="1"/>
</dbReference>
<dbReference type="Gene3D" id="1.10.287.70">
    <property type="match status" value="1"/>
</dbReference>
<dbReference type="SUPFAM" id="SSF81324">
    <property type="entry name" value="Voltage-gated potassium channels"/>
    <property type="match status" value="1"/>
</dbReference>
<dbReference type="AlphaFoldDB" id="A0A518CI33"/>
<dbReference type="Gene3D" id="3.30.70.1450">
    <property type="entry name" value="Regulator of K+ conductance, C-terminal domain"/>
    <property type="match status" value="1"/>
</dbReference>
<dbReference type="GO" id="GO:0006813">
    <property type="term" value="P:potassium ion transport"/>
    <property type="evidence" value="ECO:0007669"/>
    <property type="project" value="InterPro"/>
</dbReference>
<feature type="transmembrane region" description="Helical" evidence="2">
    <location>
        <begin position="62"/>
        <end position="87"/>
    </location>
</feature>
<reference evidence="5 6" key="1">
    <citation type="submission" date="2019-02" db="EMBL/GenBank/DDBJ databases">
        <title>Deep-cultivation of Planctomycetes and their phenomic and genomic characterization uncovers novel biology.</title>
        <authorList>
            <person name="Wiegand S."/>
            <person name="Jogler M."/>
            <person name="Boedeker C."/>
            <person name="Pinto D."/>
            <person name="Vollmers J."/>
            <person name="Rivas-Marin E."/>
            <person name="Kohn T."/>
            <person name="Peeters S.H."/>
            <person name="Heuer A."/>
            <person name="Rast P."/>
            <person name="Oberbeckmann S."/>
            <person name="Bunk B."/>
            <person name="Jeske O."/>
            <person name="Meyerdierks A."/>
            <person name="Storesund J.E."/>
            <person name="Kallscheuer N."/>
            <person name="Luecker S."/>
            <person name="Lage O.M."/>
            <person name="Pohl T."/>
            <person name="Merkel B.J."/>
            <person name="Hornburger P."/>
            <person name="Mueller R.-W."/>
            <person name="Bruemmer F."/>
            <person name="Labrenz M."/>
            <person name="Spormann A.M."/>
            <person name="Op den Camp H."/>
            <person name="Overmann J."/>
            <person name="Amann R."/>
            <person name="Jetten M.S.M."/>
            <person name="Mascher T."/>
            <person name="Medema M.H."/>
            <person name="Devos D.P."/>
            <person name="Kaster A.-K."/>
            <person name="Ovreas L."/>
            <person name="Rohde M."/>
            <person name="Galperin M.Y."/>
            <person name="Jogler C."/>
        </authorList>
    </citation>
    <scope>NUCLEOTIDE SEQUENCE [LARGE SCALE GENOMIC DNA]</scope>
    <source>
        <strain evidence="5 6">Pla110</strain>
    </source>
</reference>
<evidence type="ECO:0000256" key="2">
    <source>
        <dbReference type="SAM" id="Phobius"/>
    </source>
</evidence>
<feature type="domain" description="RCK C-terminal" evidence="4">
    <location>
        <begin position="255"/>
        <end position="340"/>
    </location>
</feature>
<protein>
    <submittedName>
        <fullName evidence="5">Voltage-gated potassium channel Kch</fullName>
    </submittedName>
</protein>
<feature type="domain" description="RCK N-terminal" evidence="3">
    <location>
        <begin position="108"/>
        <end position="225"/>
    </location>
</feature>
<sequence length="350" mass="38388">MQSSFRKILIGAVFFLITNIIAIFGYWYAGWDILEAVYMVVITIYGVGYGEVRPIETDVMKIFTIGVIVTGCTSAIYVLGGFVQLIAEGELKRVLGVRRMTLGIEKLSNHVIVCGFGRVGRILARELTESGQEFVVIDTDQERLQEAENNGLFVIIGDATEEKILDAAGVKKARVVASVLPNDAANVFITLTVRELNPDVEIIARGESPSTEKKLLRSGATKVVLPAAIGATRIARLITHPSAEELLMGSFTKTSLNEDLDQIGLQINEILIESGSPIADNPLSDFCLGKMNQFVVVAVRHSDESVNRNPEPDYQVQVGDTLIVLAHRSAVPQIREKVARREIYYRGARG</sequence>
<gene>
    <name evidence="5" type="primary">kch_1</name>
    <name evidence="5" type="ORF">Pla110_05380</name>
</gene>
<dbReference type="PANTHER" id="PTHR43833:SF9">
    <property type="entry name" value="POTASSIUM CHANNEL PROTEIN YUGO-RELATED"/>
    <property type="match status" value="1"/>
</dbReference>
<dbReference type="InterPro" id="IPR013099">
    <property type="entry name" value="K_chnl_dom"/>
</dbReference>
<accession>A0A518CI33</accession>
<evidence type="ECO:0000313" key="5">
    <source>
        <dbReference type="EMBL" id="QDU78834.1"/>
    </source>
</evidence>
<evidence type="ECO:0000256" key="1">
    <source>
        <dbReference type="ARBA" id="ARBA00004651"/>
    </source>
</evidence>
<keyword evidence="2" id="KW-1133">Transmembrane helix</keyword>
<dbReference type="RefSeq" id="WP_144992882.1">
    <property type="nucleotide sequence ID" value="NZ_CP036281.1"/>
</dbReference>
<dbReference type="InterPro" id="IPR036721">
    <property type="entry name" value="RCK_C_sf"/>
</dbReference>
<dbReference type="InterPro" id="IPR003148">
    <property type="entry name" value="RCK_N"/>
</dbReference>
<comment type="subcellular location">
    <subcellularLocation>
        <location evidence="1">Cell membrane</location>
        <topology evidence="1">Multi-pass membrane protein</topology>
    </subcellularLocation>
</comment>
<evidence type="ECO:0000259" key="4">
    <source>
        <dbReference type="PROSITE" id="PS51202"/>
    </source>
</evidence>
<dbReference type="Pfam" id="PF02254">
    <property type="entry name" value="TrkA_N"/>
    <property type="match status" value="1"/>
</dbReference>
<dbReference type="Pfam" id="PF02080">
    <property type="entry name" value="TrkA_C"/>
    <property type="match status" value="1"/>
</dbReference>
<dbReference type="KEGG" id="plon:Pla110_05380"/>
<feature type="transmembrane region" description="Helical" evidence="2">
    <location>
        <begin position="33"/>
        <end position="50"/>
    </location>
</feature>
<evidence type="ECO:0000313" key="6">
    <source>
        <dbReference type="Proteomes" id="UP000317178"/>
    </source>
</evidence>
<evidence type="ECO:0000259" key="3">
    <source>
        <dbReference type="PROSITE" id="PS51201"/>
    </source>
</evidence>
<dbReference type="SUPFAM" id="SSF51735">
    <property type="entry name" value="NAD(P)-binding Rossmann-fold domains"/>
    <property type="match status" value="1"/>
</dbReference>
<keyword evidence="2" id="KW-0472">Membrane</keyword>
<dbReference type="InterPro" id="IPR050721">
    <property type="entry name" value="Trk_Ktr_HKT_K-transport"/>
</dbReference>
<proteinExistence type="predicted"/>
<dbReference type="OrthoDB" id="9785285at2"/>
<keyword evidence="5" id="KW-0407">Ion channel</keyword>
<dbReference type="SUPFAM" id="SSF116726">
    <property type="entry name" value="TrkA C-terminal domain-like"/>
    <property type="match status" value="1"/>
</dbReference>
<keyword evidence="2" id="KW-0812">Transmembrane</keyword>
<feature type="transmembrane region" description="Helical" evidence="2">
    <location>
        <begin position="7"/>
        <end position="27"/>
    </location>
</feature>
<keyword evidence="5" id="KW-0406">Ion transport</keyword>